<reference evidence="1 2" key="1">
    <citation type="submission" date="2022-07" db="EMBL/GenBank/DDBJ databases">
        <title>Genome-wide signatures of adaptation to extreme environments.</title>
        <authorList>
            <person name="Cho C.H."/>
            <person name="Yoon H.S."/>
        </authorList>
    </citation>
    <scope>NUCLEOTIDE SEQUENCE [LARGE SCALE GENOMIC DNA]</scope>
    <source>
        <strain evidence="1 2">108.79 E11</strain>
    </source>
</reference>
<dbReference type="AlphaFoldDB" id="A0AAV9IJX6"/>
<sequence>MDQDREDPFEKLAFLEDQYFAQGKSEGIRYLMPASRFQGFLTGLEERFTFVAFVERHQAAAELILQLRPLLPAQAFDFDALNKYAEELRSTSDDAKLFEDAETRKHIYKLCQRIQNLLKPIEFIENKLFAESELSF</sequence>
<dbReference type="Proteomes" id="UP001300502">
    <property type="component" value="Unassembled WGS sequence"/>
</dbReference>
<gene>
    <name evidence="1" type="ORF">GAYE_SCF42G5560</name>
</gene>
<evidence type="ECO:0000313" key="1">
    <source>
        <dbReference type="EMBL" id="KAK4527636.1"/>
    </source>
</evidence>
<protein>
    <submittedName>
        <fullName evidence="1">Uncharacterized protein</fullName>
    </submittedName>
</protein>
<accession>A0AAV9IJX6</accession>
<organism evidence="1 2">
    <name type="scientific">Galdieria yellowstonensis</name>
    <dbReference type="NCBI Taxonomy" id="3028027"/>
    <lineage>
        <taxon>Eukaryota</taxon>
        <taxon>Rhodophyta</taxon>
        <taxon>Bangiophyceae</taxon>
        <taxon>Galdieriales</taxon>
        <taxon>Galdieriaceae</taxon>
        <taxon>Galdieria</taxon>
    </lineage>
</organism>
<proteinExistence type="predicted"/>
<dbReference type="EMBL" id="JANCYU010000054">
    <property type="protein sequence ID" value="KAK4527636.1"/>
    <property type="molecule type" value="Genomic_DNA"/>
</dbReference>
<comment type="caution">
    <text evidence="1">The sequence shown here is derived from an EMBL/GenBank/DDBJ whole genome shotgun (WGS) entry which is preliminary data.</text>
</comment>
<evidence type="ECO:0000313" key="2">
    <source>
        <dbReference type="Proteomes" id="UP001300502"/>
    </source>
</evidence>
<keyword evidence="2" id="KW-1185">Reference proteome</keyword>
<name>A0AAV9IJX6_9RHOD</name>